<evidence type="ECO:0000313" key="4">
    <source>
        <dbReference type="Proteomes" id="UP000286598"/>
    </source>
</evidence>
<accession>A0A3R6G0D1</accession>
<evidence type="ECO:0000313" key="3">
    <source>
        <dbReference type="EMBL" id="RHK47808.1"/>
    </source>
</evidence>
<dbReference type="Proteomes" id="UP000286598">
    <property type="component" value="Unassembled WGS sequence"/>
</dbReference>
<evidence type="ECO:0000259" key="2">
    <source>
        <dbReference type="Pfam" id="PF08308"/>
    </source>
</evidence>
<proteinExistence type="predicted"/>
<dbReference type="EMBL" id="QRNO01000080">
    <property type="protein sequence ID" value="RHK47808.1"/>
    <property type="molecule type" value="Genomic_DNA"/>
</dbReference>
<feature type="domain" description="PEGA" evidence="2">
    <location>
        <begin position="97"/>
        <end position="159"/>
    </location>
</feature>
<feature type="signal peptide" evidence="1">
    <location>
        <begin position="1"/>
        <end position="20"/>
    </location>
</feature>
<sequence length="335" mass="37077">MKRIGLIILSLLMTVCATQAQTANDSVRIKLQTTAGADIAIDGDWSSTNIMYTKVATGQHNVTVRYGSLFEKNYPIEVSTTGNTEFSFLIEGEANISSMPQATIIIDGIPQGLTPQTLKIVGTHNIKIKGDEKEYFDISDQITINPFETKNFSYTLKKRPPRLYGMVIANYTGCKAFGATLALCRNWGAYLRIANAGGDFGIDSEGYPEPYYKDGYYGTGIYKKKDPAYATVTAGVMKRCHKYLFAYIGAGYGQYVQKYEQTKDLDGTEFSYNHERYVSGAKGVAGDIGIIVKYKALLLQVGYASILTGKFGDTKWHHDPYIGLGISIHKNKKRN</sequence>
<organism evidence="3 4">
    <name type="scientific">Leyella stercorea</name>
    <dbReference type="NCBI Taxonomy" id="363265"/>
    <lineage>
        <taxon>Bacteria</taxon>
        <taxon>Pseudomonadati</taxon>
        <taxon>Bacteroidota</taxon>
        <taxon>Bacteroidia</taxon>
        <taxon>Bacteroidales</taxon>
        <taxon>Prevotellaceae</taxon>
        <taxon>Leyella</taxon>
    </lineage>
</organism>
<feature type="chain" id="PRO_5018658013" evidence="1">
    <location>
        <begin position="21"/>
        <end position="335"/>
    </location>
</feature>
<comment type="caution">
    <text evidence="3">The sequence shown here is derived from an EMBL/GenBank/DDBJ whole genome shotgun (WGS) entry which is preliminary data.</text>
</comment>
<dbReference type="OrthoDB" id="9813021at2"/>
<keyword evidence="1" id="KW-0732">Signal</keyword>
<reference evidence="3 4" key="1">
    <citation type="submission" date="2018-08" db="EMBL/GenBank/DDBJ databases">
        <title>A genome reference for cultivated species of the human gut microbiota.</title>
        <authorList>
            <person name="Zou Y."/>
            <person name="Xue W."/>
            <person name="Luo G."/>
        </authorList>
    </citation>
    <scope>NUCLEOTIDE SEQUENCE [LARGE SCALE GENOMIC DNA]</scope>
    <source>
        <strain evidence="3 4">AF42-9</strain>
    </source>
</reference>
<keyword evidence="4" id="KW-1185">Reference proteome</keyword>
<dbReference type="InterPro" id="IPR013229">
    <property type="entry name" value="PEGA"/>
</dbReference>
<protein>
    <submittedName>
        <fullName evidence="3">PEGA domain-containing protein</fullName>
    </submittedName>
</protein>
<gene>
    <name evidence="3" type="ORF">DW060_11685</name>
</gene>
<dbReference type="Pfam" id="PF08308">
    <property type="entry name" value="PEGA"/>
    <property type="match status" value="1"/>
</dbReference>
<dbReference type="AlphaFoldDB" id="A0A3R6G0D1"/>
<evidence type="ECO:0000256" key="1">
    <source>
        <dbReference type="SAM" id="SignalP"/>
    </source>
</evidence>
<name>A0A3R6G0D1_9BACT</name>